<proteinExistence type="predicted"/>
<protein>
    <submittedName>
        <fullName evidence="2">Uncharacterized protein</fullName>
    </submittedName>
</protein>
<evidence type="ECO:0000256" key="1">
    <source>
        <dbReference type="SAM" id="MobiDB-lite"/>
    </source>
</evidence>
<dbReference type="EMBL" id="BAABFR010000135">
    <property type="protein sequence ID" value="GAA4405247.1"/>
    <property type="molecule type" value="Genomic_DNA"/>
</dbReference>
<reference evidence="3" key="1">
    <citation type="journal article" date="2019" name="Int. J. Syst. Evol. Microbiol.">
        <title>The Global Catalogue of Microorganisms (GCM) 10K type strain sequencing project: providing services to taxonomists for standard genome sequencing and annotation.</title>
        <authorList>
            <consortium name="The Broad Institute Genomics Platform"/>
            <consortium name="The Broad Institute Genome Sequencing Center for Infectious Disease"/>
            <person name="Wu L."/>
            <person name="Ma J."/>
        </authorList>
    </citation>
    <scope>NUCLEOTIDE SEQUENCE [LARGE SCALE GENOMIC DNA]</scope>
    <source>
        <strain evidence="3">JCM 17688</strain>
    </source>
</reference>
<evidence type="ECO:0000313" key="2">
    <source>
        <dbReference type="EMBL" id="GAA4405247.1"/>
    </source>
</evidence>
<feature type="compositionally biased region" description="Low complexity" evidence="1">
    <location>
        <begin position="22"/>
        <end position="43"/>
    </location>
</feature>
<comment type="caution">
    <text evidence="2">The sequence shown here is derived from an EMBL/GenBank/DDBJ whole genome shotgun (WGS) entry which is preliminary data.</text>
</comment>
<sequence>MTAYRQCLEQNGVTLPKHHGGMHATGSSTSAAAPASGTAQPGGMHHRMGPPAGVSEQAWQKAQAACASIKPAHHAH</sequence>
<accession>A0ABP8KED5</accession>
<gene>
    <name evidence="2" type="ORF">GCM10023147_48280</name>
</gene>
<keyword evidence="3" id="KW-1185">Reference proteome</keyword>
<name>A0ABP8KED5_9ACTN</name>
<evidence type="ECO:0000313" key="3">
    <source>
        <dbReference type="Proteomes" id="UP001500635"/>
    </source>
</evidence>
<feature type="region of interest" description="Disordered" evidence="1">
    <location>
        <begin position="1"/>
        <end position="76"/>
    </location>
</feature>
<organism evidence="2 3">
    <name type="scientific">Tsukamurella soli</name>
    <dbReference type="NCBI Taxonomy" id="644556"/>
    <lineage>
        <taxon>Bacteria</taxon>
        <taxon>Bacillati</taxon>
        <taxon>Actinomycetota</taxon>
        <taxon>Actinomycetes</taxon>
        <taxon>Mycobacteriales</taxon>
        <taxon>Tsukamurellaceae</taxon>
        <taxon>Tsukamurella</taxon>
    </lineage>
</organism>
<dbReference type="Proteomes" id="UP001500635">
    <property type="component" value="Unassembled WGS sequence"/>
</dbReference>